<keyword evidence="1" id="KW-0812">Transmembrane</keyword>
<name>A0ABQ5VKZ6_9RHOB</name>
<sequence>MQQLADLLFWPGNAICRKLGIDPNGDAGLLRWLLNSLIYLIISLIILWNVVV</sequence>
<keyword evidence="1" id="KW-1133">Transmembrane helix</keyword>
<reference evidence="2" key="2">
    <citation type="submission" date="2023-01" db="EMBL/GenBank/DDBJ databases">
        <title>Draft genome sequence of Sulfitobacter pacificus strain NBRC 109915.</title>
        <authorList>
            <person name="Sun Q."/>
            <person name="Mori K."/>
        </authorList>
    </citation>
    <scope>NUCLEOTIDE SEQUENCE</scope>
    <source>
        <strain evidence="2">NBRC 109915</strain>
    </source>
</reference>
<evidence type="ECO:0000256" key="1">
    <source>
        <dbReference type="SAM" id="Phobius"/>
    </source>
</evidence>
<protein>
    <submittedName>
        <fullName evidence="2">Uncharacterized protein</fullName>
    </submittedName>
</protein>
<feature type="transmembrane region" description="Helical" evidence="1">
    <location>
        <begin position="32"/>
        <end position="51"/>
    </location>
</feature>
<comment type="caution">
    <text evidence="2">The sequence shown here is derived from an EMBL/GenBank/DDBJ whole genome shotgun (WGS) entry which is preliminary data.</text>
</comment>
<keyword evidence="3" id="KW-1185">Reference proteome</keyword>
<proteinExistence type="predicted"/>
<keyword evidence="1" id="KW-0472">Membrane</keyword>
<accession>A0ABQ5VKZ6</accession>
<dbReference type="EMBL" id="BSNL01000001">
    <property type="protein sequence ID" value="GLQ27816.1"/>
    <property type="molecule type" value="Genomic_DNA"/>
</dbReference>
<reference evidence="2" key="1">
    <citation type="journal article" date="2014" name="Int. J. Syst. Evol. Microbiol.">
        <title>Complete genome of a new Firmicutes species belonging to the dominant human colonic microbiota ('Ruminococcus bicirculans') reveals two chromosomes and a selective capacity to utilize plant glucans.</title>
        <authorList>
            <consortium name="NISC Comparative Sequencing Program"/>
            <person name="Wegmann U."/>
            <person name="Louis P."/>
            <person name="Goesmann A."/>
            <person name="Henrissat B."/>
            <person name="Duncan S.H."/>
            <person name="Flint H.J."/>
        </authorList>
    </citation>
    <scope>NUCLEOTIDE SEQUENCE</scope>
    <source>
        <strain evidence="2">NBRC 109915</strain>
    </source>
</reference>
<evidence type="ECO:0000313" key="3">
    <source>
        <dbReference type="Proteomes" id="UP001161388"/>
    </source>
</evidence>
<gene>
    <name evidence="2" type="ORF">GCM10007927_26190</name>
</gene>
<organism evidence="2 3">
    <name type="scientific">Sulfitobacter pacificus</name>
    <dbReference type="NCBI Taxonomy" id="1499314"/>
    <lineage>
        <taxon>Bacteria</taxon>
        <taxon>Pseudomonadati</taxon>
        <taxon>Pseudomonadota</taxon>
        <taxon>Alphaproteobacteria</taxon>
        <taxon>Rhodobacterales</taxon>
        <taxon>Roseobacteraceae</taxon>
        <taxon>Sulfitobacter</taxon>
    </lineage>
</organism>
<dbReference type="RefSeq" id="WP_284374115.1">
    <property type="nucleotide sequence ID" value="NZ_BAABWP010000001.1"/>
</dbReference>
<evidence type="ECO:0000313" key="2">
    <source>
        <dbReference type="EMBL" id="GLQ27816.1"/>
    </source>
</evidence>
<dbReference type="Proteomes" id="UP001161388">
    <property type="component" value="Unassembled WGS sequence"/>
</dbReference>